<dbReference type="AlphaFoldDB" id="A0AAD1H142"/>
<gene>
    <name evidence="1" type="ORF">MYXE_22950</name>
</gene>
<dbReference type="KEGG" id="mxe:MYXE_22950"/>
<dbReference type="RefSeq" id="WP_003919002.1">
    <property type="nucleotide sequence ID" value="NZ_AP022314.1"/>
</dbReference>
<dbReference type="EMBL" id="AP022314">
    <property type="protein sequence ID" value="BBU22505.1"/>
    <property type="molecule type" value="Genomic_DNA"/>
</dbReference>
<protein>
    <recommendedName>
        <fullName evidence="3">DUF2505 domain-containing protein</fullName>
    </recommendedName>
</protein>
<proteinExistence type="predicted"/>
<name>A0AAD1H142_MYCXE</name>
<accession>A0AAD1H142</accession>
<reference evidence="1 2" key="1">
    <citation type="submission" date="2019-12" db="EMBL/GenBank/DDBJ databases">
        <title>Complete genome sequence of Mycolicibacterium xenopi str. JCM15661T.</title>
        <authorList>
            <person name="Yoshida M."/>
            <person name="Fukano H."/>
            <person name="Asakura T."/>
            <person name="Hoshino Y."/>
        </authorList>
    </citation>
    <scope>NUCLEOTIDE SEQUENCE [LARGE SCALE GENOMIC DNA]</scope>
    <source>
        <strain evidence="1 2">JCM 15661T</strain>
    </source>
</reference>
<dbReference type="InterPro" id="IPR019639">
    <property type="entry name" value="DUF2505"/>
</dbReference>
<evidence type="ECO:0000313" key="1">
    <source>
        <dbReference type="EMBL" id="BBU22505.1"/>
    </source>
</evidence>
<evidence type="ECO:0008006" key="3">
    <source>
        <dbReference type="Google" id="ProtNLM"/>
    </source>
</evidence>
<evidence type="ECO:0000313" key="2">
    <source>
        <dbReference type="Proteomes" id="UP000464624"/>
    </source>
</evidence>
<sequence length="168" mass="17776">MPRSFAYSVDSSAGVDQILSAFGDNDYWQARLAAAGNNTARIAAFNVDSRGAVSVVVKASVLRDHLPKVVAKVGRGDLESTHSETWTPIDEGRVRGEIVVAMRGIPLSGHGEALLVPAQCGSRLQVRGAVAVKVPLIGGRIEGLISGQLGTGLSELQRFTADWIAENR</sequence>
<dbReference type="Proteomes" id="UP000464624">
    <property type="component" value="Chromosome"/>
</dbReference>
<dbReference type="Pfam" id="PF10698">
    <property type="entry name" value="DUF2505"/>
    <property type="match status" value="1"/>
</dbReference>
<organism evidence="1 2">
    <name type="scientific">Mycobacterium xenopi</name>
    <dbReference type="NCBI Taxonomy" id="1789"/>
    <lineage>
        <taxon>Bacteria</taxon>
        <taxon>Bacillati</taxon>
        <taxon>Actinomycetota</taxon>
        <taxon>Actinomycetes</taxon>
        <taxon>Mycobacteriales</taxon>
        <taxon>Mycobacteriaceae</taxon>
        <taxon>Mycobacterium</taxon>
    </lineage>
</organism>